<reference evidence="3" key="1">
    <citation type="submission" date="2022-12" db="EMBL/GenBank/DDBJ databases">
        <title>Chromosome-level genome assembly of the bean flower thrips Megalurothrips usitatus.</title>
        <authorList>
            <person name="Ma L."/>
            <person name="Liu Q."/>
            <person name="Li H."/>
            <person name="Cai W."/>
        </authorList>
    </citation>
    <scope>NUCLEOTIDE SEQUENCE</scope>
    <source>
        <strain evidence="3">Cailab_2022a</strain>
    </source>
</reference>
<feature type="compositionally biased region" description="Basic and acidic residues" evidence="1">
    <location>
        <begin position="225"/>
        <end position="242"/>
    </location>
</feature>
<dbReference type="EMBL" id="JAPTSV010000003">
    <property type="protein sequence ID" value="KAJ1529470.1"/>
    <property type="molecule type" value="Genomic_DNA"/>
</dbReference>
<feature type="signal peptide" evidence="2">
    <location>
        <begin position="1"/>
        <end position="20"/>
    </location>
</feature>
<feature type="region of interest" description="Disordered" evidence="1">
    <location>
        <begin position="115"/>
        <end position="244"/>
    </location>
</feature>
<feature type="chain" id="PRO_5043630834" description="Protein lethal(3)malignant blood neoplasm 1" evidence="2">
    <location>
        <begin position="21"/>
        <end position="511"/>
    </location>
</feature>
<dbReference type="AlphaFoldDB" id="A0AAV7XZQ6"/>
<sequence length="511" mass="55399">MARVFWVALTLVAACALTDAADSDDRPYKFQFNIEKHHHRLEEKNTKGLVKGEFGFVTGDGVYHETAYATDENGDFKILGMRSYFVGLRQNTLNVLLSSQSADAAAAAAAAAQSPFSRPPSAFGGPGAPSSGVVGSQQGQQGGKPAYTPIDDDHSNIKVGGFHPRGDEGAAVPLQLHPRLPRPPRGRRHGRPQAGRLPLQRPRRPGAPRGVHGQRVRLPAQHHAARAERTRDAARGDGEGPRVRPQGLRVRVVQRQGASQVPAGRAVRAARALCTVCQARAVSAVRAIRSARPVRAIRTACAVRTIRTACAVRADHAACADRSTRPVRAVRQARAVCAVRAIRSARTIRAIRSACSVRADRSARPDRADRAARAVCSPAQSCRPRSACSLFSQRSSCRPLSPPRSCRPCSACSLFSQRSSCRPLSPPRSCRPCSACSLFSQRSSCRPLSPPRSCRPCSACSLFSQRSTCRPLSLPRSCRPRFPQISCSNDCSGERRRLSSERVLFILLKWL</sequence>
<evidence type="ECO:0008006" key="5">
    <source>
        <dbReference type="Google" id="ProtNLM"/>
    </source>
</evidence>
<evidence type="ECO:0000313" key="3">
    <source>
        <dbReference type="EMBL" id="KAJ1529470.1"/>
    </source>
</evidence>
<proteinExistence type="predicted"/>
<keyword evidence="4" id="KW-1185">Reference proteome</keyword>
<feature type="compositionally biased region" description="Basic residues" evidence="1">
    <location>
        <begin position="179"/>
        <end position="191"/>
    </location>
</feature>
<name>A0AAV7XZQ6_9NEOP</name>
<feature type="compositionally biased region" description="Low complexity" evidence="1">
    <location>
        <begin position="115"/>
        <end position="139"/>
    </location>
</feature>
<evidence type="ECO:0000256" key="1">
    <source>
        <dbReference type="SAM" id="MobiDB-lite"/>
    </source>
</evidence>
<comment type="caution">
    <text evidence="3">The sequence shown here is derived from an EMBL/GenBank/DDBJ whole genome shotgun (WGS) entry which is preliminary data.</text>
</comment>
<accession>A0AAV7XZQ6</accession>
<gene>
    <name evidence="3" type="ORF">ONE63_006246</name>
</gene>
<dbReference type="PROSITE" id="PS51257">
    <property type="entry name" value="PROKAR_LIPOPROTEIN"/>
    <property type="match status" value="1"/>
</dbReference>
<keyword evidence="2" id="KW-0732">Signal</keyword>
<evidence type="ECO:0000313" key="4">
    <source>
        <dbReference type="Proteomes" id="UP001075354"/>
    </source>
</evidence>
<organism evidence="3 4">
    <name type="scientific">Megalurothrips usitatus</name>
    <name type="common">bean blossom thrips</name>
    <dbReference type="NCBI Taxonomy" id="439358"/>
    <lineage>
        <taxon>Eukaryota</taxon>
        <taxon>Metazoa</taxon>
        <taxon>Ecdysozoa</taxon>
        <taxon>Arthropoda</taxon>
        <taxon>Hexapoda</taxon>
        <taxon>Insecta</taxon>
        <taxon>Pterygota</taxon>
        <taxon>Neoptera</taxon>
        <taxon>Paraneoptera</taxon>
        <taxon>Thysanoptera</taxon>
        <taxon>Terebrantia</taxon>
        <taxon>Thripoidea</taxon>
        <taxon>Thripidae</taxon>
        <taxon>Megalurothrips</taxon>
    </lineage>
</organism>
<dbReference type="Proteomes" id="UP001075354">
    <property type="component" value="Chromosome 3"/>
</dbReference>
<dbReference type="Pfam" id="PF00379">
    <property type="entry name" value="Chitin_bind_4"/>
    <property type="match status" value="1"/>
</dbReference>
<evidence type="ECO:0000256" key="2">
    <source>
        <dbReference type="SAM" id="SignalP"/>
    </source>
</evidence>
<protein>
    <recommendedName>
        <fullName evidence="5">Protein lethal(3)malignant blood neoplasm 1</fullName>
    </recommendedName>
</protein>
<dbReference type="InterPro" id="IPR000618">
    <property type="entry name" value="Insect_cuticle"/>
</dbReference>